<feature type="transmembrane region" description="Helical" evidence="9">
    <location>
        <begin position="179"/>
        <end position="199"/>
    </location>
</feature>
<dbReference type="PROSITE" id="PS50262">
    <property type="entry name" value="G_PROTEIN_RECEP_F1_2"/>
    <property type="match status" value="1"/>
</dbReference>
<feature type="transmembrane region" description="Helical" evidence="9">
    <location>
        <begin position="204"/>
        <end position="227"/>
    </location>
</feature>
<keyword evidence="12" id="KW-1185">Reference proteome</keyword>
<dbReference type="EMBL" id="CAJNOC010003197">
    <property type="protein sequence ID" value="CAF0972074.1"/>
    <property type="molecule type" value="Genomic_DNA"/>
</dbReference>
<feature type="non-terminal residue" evidence="11">
    <location>
        <position position="309"/>
    </location>
</feature>
<dbReference type="GO" id="GO:0005886">
    <property type="term" value="C:plasma membrane"/>
    <property type="evidence" value="ECO:0007669"/>
    <property type="project" value="TreeGrafter"/>
</dbReference>
<name>A0A814EU54_9BILA</name>
<dbReference type="Proteomes" id="UP000663879">
    <property type="component" value="Unassembled WGS sequence"/>
</dbReference>
<evidence type="ECO:0000256" key="4">
    <source>
        <dbReference type="ARBA" id="ARBA00023040"/>
    </source>
</evidence>
<evidence type="ECO:0000259" key="10">
    <source>
        <dbReference type="PROSITE" id="PS50262"/>
    </source>
</evidence>
<evidence type="ECO:0000256" key="1">
    <source>
        <dbReference type="ARBA" id="ARBA00004141"/>
    </source>
</evidence>
<evidence type="ECO:0000256" key="7">
    <source>
        <dbReference type="ARBA" id="ARBA00023224"/>
    </source>
</evidence>
<dbReference type="InterPro" id="IPR017452">
    <property type="entry name" value="GPCR_Rhodpsn_7TM"/>
</dbReference>
<gene>
    <name evidence="11" type="ORF">OXX778_LOCUS14970</name>
</gene>
<feature type="transmembrane region" description="Helical" evidence="9">
    <location>
        <begin position="20"/>
        <end position="46"/>
    </location>
</feature>
<evidence type="ECO:0000256" key="2">
    <source>
        <dbReference type="ARBA" id="ARBA00022692"/>
    </source>
</evidence>
<keyword evidence="3 9" id="KW-1133">Transmembrane helix</keyword>
<dbReference type="PANTHER" id="PTHR24243:SF233">
    <property type="entry name" value="THYROTROPIN-RELEASING HORMONE RECEPTOR"/>
    <property type="match status" value="1"/>
</dbReference>
<reference evidence="11" key="1">
    <citation type="submission" date="2021-02" db="EMBL/GenBank/DDBJ databases">
        <authorList>
            <person name="Nowell W R."/>
        </authorList>
    </citation>
    <scope>NUCLEOTIDE SEQUENCE</scope>
    <source>
        <strain evidence="11">Ploen Becks lab</strain>
    </source>
</reference>
<dbReference type="OrthoDB" id="10036964at2759"/>
<proteinExistence type="inferred from homology"/>
<dbReference type="SMART" id="SM01381">
    <property type="entry name" value="7TM_GPCR_Srsx"/>
    <property type="match status" value="1"/>
</dbReference>
<evidence type="ECO:0000256" key="8">
    <source>
        <dbReference type="RuleBase" id="RU000688"/>
    </source>
</evidence>
<evidence type="ECO:0000256" key="5">
    <source>
        <dbReference type="ARBA" id="ARBA00023136"/>
    </source>
</evidence>
<dbReference type="PANTHER" id="PTHR24243">
    <property type="entry name" value="G-PROTEIN COUPLED RECEPTOR"/>
    <property type="match status" value="1"/>
</dbReference>
<keyword evidence="4 8" id="KW-0297">G-protein coupled receptor</keyword>
<keyword evidence="5 9" id="KW-0472">Membrane</keyword>
<dbReference type="SUPFAM" id="SSF81321">
    <property type="entry name" value="Family A G protein-coupled receptor-like"/>
    <property type="match status" value="1"/>
</dbReference>
<keyword evidence="7 8" id="KW-0807">Transducer</keyword>
<evidence type="ECO:0000313" key="11">
    <source>
        <dbReference type="EMBL" id="CAF0972074.1"/>
    </source>
</evidence>
<dbReference type="InterPro" id="IPR000276">
    <property type="entry name" value="GPCR_Rhodpsn"/>
</dbReference>
<sequence>MSNSTNFSNFTINSDMPLDIIVYGSLFYTLIFIMGVTGNSLVIYVLMKEKEMRNFTNYLLANLSVADLMVLFTCVPSSLHDLFAKERWYLGKMMCHLIAFIENCMGNASLLSIFLITIERYYAICRPLKIKSVMPPSRTLKLVSLIWVICITINLPFIYWTEYKSKHFYDTDMYEFKCITASPTIISFSYFICVTFLIYVIIGIVLLACVTFLIYVIIGIVLLAMYYQIAKCLKNSTVLLATTTNRHYISEKKINITASNEGLKKSSTNDSDTKTSLLLVKDFNLRSSNSSVSFKNNHQDKLINFNKTL</sequence>
<evidence type="ECO:0000256" key="6">
    <source>
        <dbReference type="ARBA" id="ARBA00023170"/>
    </source>
</evidence>
<evidence type="ECO:0000256" key="3">
    <source>
        <dbReference type="ARBA" id="ARBA00022989"/>
    </source>
</evidence>
<keyword evidence="6 8" id="KW-0675">Receptor</keyword>
<comment type="similarity">
    <text evidence="8">Belongs to the G-protein coupled receptor 1 family.</text>
</comment>
<feature type="transmembrane region" description="Helical" evidence="9">
    <location>
        <begin position="139"/>
        <end position="159"/>
    </location>
</feature>
<evidence type="ECO:0000313" key="12">
    <source>
        <dbReference type="Proteomes" id="UP000663879"/>
    </source>
</evidence>
<feature type="transmembrane region" description="Helical" evidence="9">
    <location>
        <begin position="58"/>
        <end position="78"/>
    </location>
</feature>
<comment type="caution">
    <text evidence="11">The sequence shown here is derived from an EMBL/GenBank/DDBJ whole genome shotgun (WGS) entry which is preliminary data.</text>
</comment>
<dbReference type="PRINTS" id="PR00237">
    <property type="entry name" value="GPCRRHODOPSN"/>
</dbReference>
<evidence type="ECO:0000256" key="9">
    <source>
        <dbReference type="SAM" id="Phobius"/>
    </source>
</evidence>
<accession>A0A814EU54</accession>
<protein>
    <recommendedName>
        <fullName evidence="10">G-protein coupled receptors family 1 profile domain-containing protein</fullName>
    </recommendedName>
</protein>
<dbReference type="Gene3D" id="1.20.1070.10">
    <property type="entry name" value="Rhodopsin 7-helix transmembrane proteins"/>
    <property type="match status" value="1"/>
</dbReference>
<dbReference type="AlphaFoldDB" id="A0A814EU54"/>
<keyword evidence="2 8" id="KW-0812">Transmembrane</keyword>
<dbReference type="PROSITE" id="PS00237">
    <property type="entry name" value="G_PROTEIN_RECEP_F1_1"/>
    <property type="match status" value="1"/>
</dbReference>
<dbReference type="GO" id="GO:0004930">
    <property type="term" value="F:G protein-coupled receptor activity"/>
    <property type="evidence" value="ECO:0007669"/>
    <property type="project" value="UniProtKB-KW"/>
</dbReference>
<feature type="transmembrane region" description="Helical" evidence="9">
    <location>
        <begin position="98"/>
        <end position="118"/>
    </location>
</feature>
<organism evidence="11 12">
    <name type="scientific">Brachionus calyciflorus</name>
    <dbReference type="NCBI Taxonomy" id="104777"/>
    <lineage>
        <taxon>Eukaryota</taxon>
        <taxon>Metazoa</taxon>
        <taxon>Spiralia</taxon>
        <taxon>Gnathifera</taxon>
        <taxon>Rotifera</taxon>
        <taxon>Eurotatoria</taxon>
        <taxon>Monogononta</taxon>
        <taxon>Pseudotrocha</taxon>
        <taxon>Ploima</taxon>
        <taxon>Brachionidae</taxon>
        <taxon>Brachionus</taxon>
    </lineage>
</organism>
<comment type="subcellular location">
    <subcellularLocation>
        <location evidence="1">Membrane</location>
        <topology evidence="1">Multi-pass membrane protein</topology>
    </subcellularLocation>
</comment>
<dbReference type="Pfam" id="PF00001">
    <property type="entry name" value="7tm_1"/>
    <property type="match status" value="1"/>
</dbReference>
<feature type="domain" description="G-protein coupled receptors family 1 profile" evidence="10">
    <location>
        <begin position="38"/>
        <end position="218"/>
    </location>
</feature>